<dbReference type="InterPro" id="IPR002035">
    <property type="entry name" value="VWF_A"/>
</dbReference>
<keyword evidence="4" id="KW-1185">Reference proteome</keyword>
<reference evidence="3 4" key="1">
    <citation type="submission" date="2019-02" db="EMBL/GenBank/DDBJ databases">
        <title>Deep-cultivation of Planctomycetes and their phenomic and genomic characterization uncovers novel biology.</title>
        <authorList>
            <person name="Wiegand S."/>
            <person name="Jogler M."/>
            <person name="Boedeker C."/>
            <person name="Pinto D."/>
            <person name="Vollmers J."/>
            <person name="Rivas-Marin E."/>
            <person name="Kohn T."/>
            <person name="Peeters S.H."/>
            <person name="Heuer A."/>
            <person name="Rast P."/>
            <person name="Oberbeckmann S."/>
            <person name="Bunk B."/>
            <person name="Jeske O."/>
            <person name="Meyerdierks A."/>
            <person name="Storesund J.E."/>
            <person name="Kallscheuer N."/>
            <person name="Luecker S."/>
            <person name="Lage O.M."/>
            <person name="Pohl T."/>
            <person name="Merkel B.J."/>
            <person name="Hornburger P."/>
            <person name="Mueller R.-W."/>
            <person name="Bruemmer F."/>
            <person name="Labrenz M."/>
            <person name="Spormann A.M."/>
            <person name="Op Den Camp H."/>
            <person name="Overmann J."/>
            <person name="Amann R."/>
            <person name="Jetten M.S.M."/>
            <person name="Mascher T."/>
            <person name="Medema M.H."/>
            <person name="Devos D.P."/>
            <person name="Kaster A.-K."/>
            <person name="Ovreas L."/>
            <person name="Rohde M."/>
            <person name="Galperin M.Y."/>
            <person name="Jogler C."/>
        </authorList>
    </citation>
    <scope>NUCLEOTIDE SEQUENCE [LARGE SCALE GENOMIC DNA]</scope>
    <source>
        <strain evidence="3 4">Pla52n</strain>
    </source>
</reference>
<evidence type="ECO:0000259" key="2">
    <source>
        <dbReference type="PROSITE" id="PS50234"/>
    </source>
</evidence>
<proteinExistence type="predicted"/>
<dbReference type="Pfam" id="PF00092">
    <property type="entry name" value="VWA"/>
    <property type="match status" value="1"/>
</dbReference>
<dbReference type="Gene3D" id="3.40.50.410">
    <property type="entry name" value="von Willebrand factor, type A domain"/>
    <property type="match status" value="1"/>
</dbReference>
<feature type="region of interest" description="Disordered" evidence="1">
    <location>
        <begin position="653"/>
        <end position="692"/>
    </location>
</feature>
<gene>
    <name evidence="3" type="ORF">Pla52n_44860</name>
</gene>
<dbReference type="Proteomes" id="UP000320176">
    <property type="component" value="Unassembled WGS sequence"/>
</dbReference>
<feature type="region of interest" description="Disordered" evidence="1">
    <location>
        <begin position="1"/>
        <end position="37"/>
    </location>
</feature>
<comment type="caution">
    <text evidence="3">The sequence shown here is derived from an EMBL/GenBank/DDBJ whole genome shotgun (WGS) entry which is preliminary data.</text>
</comment>
<feature type="compositionally biased region" description="Basic and acidic residues" evidence="1">
    <location>
        <begin position="1"/>
        <end position="11"/>
    </location>
</feature>
<dbReference type="AlphaFoldDB" id="A0A5C6ASF6"/>
<evidence type="ECO:0000313" key="3">
    <source>
        <dbReference type="EMBL" id="TWU01114.1"/>
    </source>
</evidence>
<dbReference type="RefSeq" id="WP_231742171.1">
    <property type="nucleotide sequence ID" value="NZ_CP151726.1"/>
</dbReference>
<accession>A0A5C6ASF6</accession>
<evidence type="ECO:0000313" key="4">
    <source>
        <dbReference type="Proteomes" id="UP000320176"/>
    </source>
</evidence>
<dbReference type="CDD" id="cd00198">
    <property type="entry name" value="vWFA"/>
    <property type="match status" value="1"/>
</dbReference>
<dbReference type="InterPro" id="IPR036465">
    <property type="entry name" value="vWFA_dom_sf"/>
</dbReference>
<sequence length="692" mass="77370">MSGNHPNDHAGRPLSDPDPSQSTSLDAWSEEELEDEPALQTDESIALLGSMLVHVLIIVSLAIVPLRTFQAEPEAVVIVSPPNEKETPELIEEIDYSEAPSVEIGANSEAQSDMAEASAEMFAPSPEIPSPVELELSDLGDIEVNRLFAEPVAPMDRLVNQKGSVGQGETGASGAVDRLTYEILQSMEERPTLVVWLFDQSGSLHRQRREIRDRFDRIYEELGIIQEQKEEKEKRLGAPKINHDAQLLTSVIGFGEKVTLYTETPIEDIAEIKSIVDGIETDSSGTERVFAAVSSAADQYKMMRKNRSGEGPLRNVMFVVVTDERGDDQQQLENAIQSCRRYAIPVYVIGVPAPFGRATTLVKYVDPDPKYDQTPQWAEVDQGPETLLPERVQLAFTGNFEEEPVIDSGFGPYALTRLSYETGGIYFTVHPNRNVSRRVNRREVAEYASDMEYFFDPNAMSRYRPDYLSPQDYMTKVKSSPLRQALVTAAQMKPATGLARPRTRFQQLDPARLAGELTTAQQDAALLEQPLARLAMTLEPGMKYRESEESPRWRAGYDLAMGRVLAQKVRTETYNAMLAKAKLGMTFENEKNNTWVLEPSDDVTVGSKWKREAETARSLLESVVTDHEGTPWALLAQRELAVPIGWVWKEEFTPPPAPRTNTPGNNNNNNRPPNDDKKRMLKKAPTRPVPKL</sequence>
<dbReference type="PROSITE" id="PS50234">
    <property type="entry name" value="VWFA"/>
    <property type="match status" value="1"/>
</dbReference>
<name>A0A5C6ASF6_9BACT</name>
<dbReference type="EMBL" id="SJPN01000005">
    <property type="protein sequence ID" value="TWU01114.1"/>
    <property type="molecule type" value="Genomic_DNA"/>
</dbReference>
<protein>
    <recommendedName>
        <fullName evidence="2">VWFA domain-containing protein</fullName>
    </recommendedName>
</protein>
<feature type="domain" description="VWFA" evidence="2">
    <location>
        <begin position="193"/>
        <end position="351"/>
    </location>
</feature>
<feature type="compositionally biased region" description="Acidic residues" evidence="1">
    <location>
        <begin position="28"/>
        <end position="37"/>
    </location>
</feature>
<dbReference type="SUPFAM" id="SSF53300">
    <property type="entry name" value="vWA-like"/>
    <property type="match status" value="1"/>
</dbReference>
<organism evidence="3 4">
    <name type="scientific">Stieleria varia</name>
    <dbReference type="NCBI Taxonomy" id="2528005"/>
    <lineage>
        <taxon>Bacteria</taxon>
        <taxon>Pseudomonadati</taxon>
        <taxon>Planctomycetota</taxon>
        <taxon>Planctomycetia</taxon>
        <taxon>Pirellulales</taxon>
        <taxon>Pirellulaceae</taxon>
        <taxon>Stieleria</taxon>
    </lineage>
</organism>
<feature type="compositionally biased region" description="Low complexity" evidence="1">
    <location>
        <begin position="659"/>
        <end position="672"/>
    </location>
</feature>
<evidence type="ECO:0000256" key="1">
    <source>
        <dbReference type="SAM" id="MobiDB-lite"/>
    </source>
</evidence>